<dbReference type="SUPFAM" id="SSF53756">
    <property type="entry name" value="UDP-Glycosyltransferase/glycogen phosphorylase"/>
    <property type="match status" value="1"/>
</dbReference>
<evidence type="ECO:0000256" key="8">
    <source>
        <dbReference type="ARBA" id="ARBA00022989"/>
    </source>
</evidence>
<dbReference type="EC" id="2.4.1.-" evidence="11"/>
<evidence type="ECO:0000256" key="3">
    <source>
        <dbReference type="ARBA" id="ARBA00008919"/>
    </source>
</evidence>
<keyword evidence="6 11" id="KW-0812">Transmembrane</keyword>
<dbReference type="InterPro" id="IPR040341">
    <property type="entry name" value="GPATCH3"/>
</dbReference>
<dbReference type="GO" id="GO:0003676">
    <property type="term" value="F:nucleic acid binding"/>
    <property type="evidence" value="ECO:0007669"/>
    <property type="project" value="InterPro"/>
</dbReference>
<keyword evidence="5 11" id="KW-0808">Transferase</keyword>
<dbReference type="Pfam" id="PF01585">
    <property type="entry name" value="G-patch"/>
    <property type="match status" value="1"/>
</dbReference>
<name>A0A915PTK8_9BILA</name>
<comment type="pathway">
    <text evidence="2">Protein modification; protein glycosylation.</text>
</comment>
<evidence type="ECO:0000313" key="14">
    <source>
        <dbReference type="WBParaSite" id="sdigi.contig42.g2715.t1"/>
    </source>
</evidence>
<dbReference type="FunFam" id="3.40.50.11660:FF:000002">
    <property type="entry name" value="Alpha-(1,3)-fucosyltransferase"/>
    <property type="match status" value="1"/>
</dbReference>
<dbReference type="PANTHER" id="PTHR14390">
    <property type="entry name" value="G PATCH DOMAIN CONTAINING PROTEIN 3"/>
    <property type="match status" value="1"/>
</dbReference>
<keyword evidence="7" id="KW-0735">Signal-anchor</keyword>
<evidence type="ECO:0000313" key="13">
    <source>
        <dbReference type="Proteomes" id="UP000887581"/>
    </source>
</evidence>
<keyword evidence="4 11" id="KW-0328">Glycosyltransferase</keyword>
<dbReference type="GO" id="GO:0008417">
    <property type="term" value="F:fucosyltransferase activity"/>
    <property type="evidence" value="ECO:0007669"/>
    <property type="project" value="UniProtKB-ARBA"/>
</dbReference>
<evidence type="ECO:0000256" key="4">
    <source>
        <dbReference type="ARBA" id="ARBA00022676"/>
    </source>
</evidence>
<proteinExistence type="inferred from homology"/>
<evidence type="ECO:0000256" key="10">
    <source>
        <dbReference type="ARBA" id="ARBA00023180"/>
    </source>
</evidence>
<keyword evidence="11" id="KW-0333">Golgi apparatus</keyword>
<evidence type="ECO:0000259" key="12">
    <source>
        <dbReference type="PROSITE" id="PS50174"/>
    </source>
</evidence>
<dbReference type="AlphaFoldDB" id="A0A915PTK8"/>
<dbReference type="InterPro" id="IPR038577">
    <property type="entry name" value="GT10-like_C_sf"/>
</dbReference>
<keyword evidence="9 11" id="KW-0472">Membrane</keyword>
<dbReference type="GO" id="GO:0032480">
    <property type="term" value="P:negative regulation of type I interferon production"/>
    <property type="evidence" value="ECO:0007669"/>
    <property type="project" value="InterPro"/>
</dbReference>
<dbReference type="PROSITE" id="PS50174">
    <property type="entry name" value="G_PATCH"/>
    <property type="match status" value="1"/>
</dbReference>
<evidence type="ECO:0000256" key="2">
    <source>
        <dbReference type="ARBA" id="ARBA00004922"/>
    </source>
</evidence>
<protein>
    <recommendedName>
        <fullName evidence="11">Fucosyltransferase</fullName>
        <ecNumber evidence="11">2.4.1.-</ecNumber>
    </recommendedName>
</protein>
<dbReference type="Gene3D" id="3.40.50.11660">
    <property type="entry name" value="Glycosyl transferase family 10, C-terminal domain"/>
    <property type="match status" value="1"/>
</dbReference>
<organism evidence="13 14">
    <name type="scientific">Setaria digitata</name>
    <dbReference type="NCBI Taxonomy" id="48799"/>
    <lineage>
        <taxon>Eukaryota</taxon>
        <taxon>Metazoa</taxon>
        <taxon>Ecdysozoa</taxon>
        <taxon>Nematoda</taxon>
        <taxon>Chromadorea</taxon>
        <taxon>Rhabditida</taxon>
        <taxon>Spirurina</taxon>
        <taxon>Spiruromorpha</taxon>
        <taxon>Filarioidea</taxon>
        <taxon>Setariidae</taxon>
        <taxon>Setaria</taxon>
    </lineage>
</organism>
<evidence type="ECO:0000256" key="7">
    <source>
        <dbReference type="ARBA" id="ARBA00022968"/>
    </source>
</evidence>
<evidence type="ECO:0000256" key="9">
    <source>
        <dbReference type="ARBA" id="ARBA00023136"/>
    </source>
</evidence>
<evidence type="ECO:0000256" key="5">
    <source>
        <dbReference type="ARBA" id="ARBA00022679"/>
    </source>
</evidence>
<dbReference type="WBParaSite" id="sdigi.contig42.g2715.t1">
    <property type="protein sequence ID" value="sdigi.contig42.g2715.t1"/>
    <property type="gene ID" value="sdigi.contig42.g2715"/>
</dbReference>
<dbReference type="GO" id="GO:0039536">
    <property type="term" value="P:negative regulation of RIG-I signaling pathway"/>
    <property type="evidence" value="ECO:0007669"/>
    <property type="project" value="InterPro"/>
</dbReference>
<dbReference type="GO" id="GO:0032580">
    <property type="term" value="C:Golgi cisterna membrane"/>
    <property type="evidence" value="ECO:0007669"/>
    <property type="project" value="UniProtKB-SubCell"/>
</dbReference>
<sequence length="872" mass="102436">MIPETVTRDRCLDLFGNGRMAEIEGEQRTLPLNDTVLSPRAYAIVRNIPKAYHAKHLRYFFSYDVENRRFHCFHYRHRPEVHVHNDVDEASTSKVCERFCCVVSFKNEEERAVFIKRYHQKFWTDEEGCQMSLKCFIFPLRSYEVSAASGQISPTLDFRSLIELKPPSLMPHGNVGTPTEFFLEQIRLCKLPPSVFSKLGIKIRKRISKYGAVSFIYDQGKETIEVDSKKVTPFSFLDRNLCLPKEIIDTKFALRNNEVDDIGDQYEEWERHEALHDDVTEQERTKPRKYEMEQEVTWEKGGPGLVWYTDAFFWKQLEEGTDSDWKWVDDWDVDYSIYYDRKDGDLDAKHSVEMIEDQKLRSGEISHSVFKKRRMKGRQRRNSERPLSAIGFGQFEECTRGIGSKIMKRYGWFPGIGLGAHNSGRLEAVSAEIEEIGGAQNNKERKGFGYRGEKLQRTGFFKGKKRGIATNIVSWFRLTLMQLRLRLFIGFIALCFLYFILSRVALNLFYADHQKIHTIIHSQQQRSVKIKPKMMLMWTTFFNELPENRLHLMNECPDLKDKCMLTADRSLASKADAVVFHFMTDDFRLNDLPKTRSPLQRYVFLTVEAPPTYKLWRRDTLHAPRDFFNWTMTYRYDSDVPWVYGGYWISPEKNKILGLKSENLPYDEKAILENKSGAIFWLVSNCNTISKRELAVEKLGKYIMIDKYGACAENPYKRDACKRAAECEKDLGSMNFFYIAIENTVCKNYVTEKYFGRYHLPSVPIVMRRKTYENLVPPHSFIPMDDFESAQAMANYLVALMSNKTAYLEYFKWRRDGWVRAYQNTGYRFHFCKLCEALLENRPSKTYENVEEWFHGTSECEGSEFADSWKEE</sequence>
<dbReference type="InterPro" id="IPR031481">
    <property type="entry name" value="Glyco_tran_10_N"/>
</dbReference>
<feature type="domain" description="G-patch" evidence="12">
    <location>
        <begin position="399"/>
        <end position="453"/>
    </location>
</feature>
<reference evidence="14" key="1">
    <citation type="submission" date="2022-11" db="UniProtKB">
        <authorList>
            <consortium name="WormBaseParasite"/>
        </authorList>
    </citation>
    <scope>IDENTIFICATION</scope>
</reference>
<keyword evidence="8 11" id="KW-1133">Transmembrane helix</keyword>
<feature type="transmembrane region" description="Helical" evidence="11">
    <location>
        <begin position="487"/>
        <end position="510"/>
    </location>
</feature>
<dbReference type="InterPro" id="IPR055270">
    <property type="entry name" value="Glyco_tran_10_C"/>
</dbReference>
<keyword evidence="10" id="KW-0325">Glycoprotein</keyword>
<dbReference type="InterPro" id="IPR000467">
    <property type="entry name" value="G_patch_dom"/>
</dbReference>
<keyword evidence="13" id="KW-1185">Reference proteome</keyword>
<accession>A0A915PTK8</accession>
<comment type="subcellular location">
    <subcellularLocation>
        <location evidence="1 11">Golgi apparatus</location>
        <location evidence="1 11">Golgi stack membrane</location>
        <topology evidence="1 11">Single-pass type II membrane protein</topology>
    </subcellularLocation>
</comment>
<dbReference type="GO" id="GO:0045893">
    <property type="term" value="P:positive regulation of DNA-templated transcription"/>
    <property type="evidence" value="ECO:0007669"/>
    <property type="project" value="TreeGrafter"/>
</dbReference>
<evidence type="ECO:0000256" key="11">
    <source>
        <dbReference type="RuleBase" id="RU003832"/>
    </source>
</evidence>
<evidence type="ECO:0000256" key="6">
    <source>
        <dbReference type="ARBA" id="ARBA00022692"/>
    </source>
</evidence>
<dbReference type="SMART" id="SM00443">
    <property type="entry name" value="G_patch"/>
    <property type="match status" value="1"/>
</dbReference>
<comment type="similarity">
    <text evidence="3 11">Belongs to the glycosyltransferase 10 family.</text>
</comment>
<dbReference type="Pfam" id="PF17039">
    <property type="entry name" value="Glyco_tran_10_N"/>
    <property type="match status" value="1"/>
</dbReference>
<dbReference type="Pfam" id="PF00852">
    <property type="entry name" value="Glyco_transf_10"/>
    <property type="match status" value="1"/>
</dbReference>
<evidence type="ECO:0000256" key="1">
    <source>
        <dbReference type="ARBA" id="ARBA00004447"/>
    </source>
</evidence>
<dbReference type="PANTHER" id="PTHR14390:SF2">
    <property type="entry name" value="G PATCH DOMAIN-CONTAINING PROTEIN 3"/>
    <property type="match status" value="1"/>
</dbReference>
<dbReference type="Proteomes" id="UP000887581">
    <property type="component" value="Unplaced"/>
</dbReference>